<feature type="non-terminal residue" evidence="2">
    <location>
        <position position="80"/>
    </location>
</feature>
<comment type="caution">
    <text evidence="2">The sequence shown here is derived from an EMBL/GenBank/DDBJ whole genome shotgun (WGS) entry which is preliminary data.</text>
</comment>
<organism evidence="2 3">
    <name type="scientific">Danaus plexippus plexippus</name>
    <dbReference type="NCBI Taxonomy" id="278856"/>
    <lineage>
        <taxon>Eukaryota</taxon>
        <taxon>Metazoa</taxon>
        <taxon>Ecdysozoa</taxon>
        <taxon>Arthropoda</taxon>
        <taxon>Hexapoda</taxon>
        <taxon>Insecta</taxon>
        <taxon>Pterygota</taxon>
        <taxon>Neoptera</taxon>
        <taxon>Endopterygota</taxon>
        <taxon>Lepidoptera</taxon>
        <taxon>Glossata</taxon>
        <taxon>Ditrysia</taxon>
        <taxon>Papilionoidea</taxon>
        <taxon>Nymphalidae</taxon>
        <taxon>Danainae</taxon>
        <taxon>Danaini</taxon>
        <taxon>Danaina</taxon>
        <taxon>Danaus</taxon>
        <taxon>Danaus</taxon>
    </lineage>
</organism>
<protein>
    <submittedName>
        <fullName evidence="2">Uncharacterized protein</fullName>
    </submittedName>
</protein>
<gene>
    <name evidence="2" type="ORF">KGM_209309A</name>
</gene>
<evidence type="ECO:0000313" key="2">
    <source>
        <dbReference type="EMBL" id="OWR46489.1"/>
    </source>
</evidence>
<dbReference type="AlphaFoldDB" id="A0A212EYA9"/>
<dbReference type="InParanoid" id="A0A212EYA9"/>
<name>A0A212EYA9_DANPL</name>
<proteinExistence type="predicted"/>
<dbReference type="KEGG" id="dpl:KGM_209309A"/>
<feature type="compositionally biased region" description="Basic residues" evidence="1">
    <location>
        <begin position="42"/>
        <end position="52"/>
    </location>
</feature>
<reference evidence="2 3" key="1">
    <citation type="journal article" date="2011" name="Cell">
        <title>The monarch butterfly genome yields insights into long-distance migration.</title>
        <authorList>
            <person name="Zhan S."/>
            <person name="Merlin C."/>
            <person name="Boore J.L."/>
            <person name="Reppert S.M."/>
        </authorList>
    </citation>
    <scope>NUCLEOTIDE SEQUENCE [LARGE SCALE GENOMIC DNA]</scope>
    <source>
        <strain evidence="2">F-2</strain>
    </source>
</reference>
<dbReference type="EMBL" id="AGBW02011558">
    <property type="protein sequence ID" value="OWR46489.1"/>
    <property type="molecule type" value="Genomic_DNA"/>
</dbReference>
<accession>A0A212EYA9</accession>
<dbReference type="Proteomes" id="UP000007151">
    <property type="component" value="Unassembled WGS sequence"/>
</dbReference>
<sequence length="80" mass="9155">MSTELVRLALAFVDPEENNIKSRKKKKNNSQGDLNTVNLFKNRNKKKKKINKKSKEDLVEENIKKLLSLSTPTDAANLDK</sequence>
<feature type="region of interest" description="Disordered" evidence="1">
    <location>
        <begin position="18"/>
        <end position="55"/>
    </location>
</feature>
<evidence type="ECO:0000313" key="3">
    <source>
        <dbReference type="Proteomes" id="UP000007151"/>
    </source>
</evidence>
<evidence type="ECO:0000256" key="1">
    <source>
        <dbReference type="SAM" id="MobiDB-lite"/>
    </source>
</evidence>
<keyword evidence="3" id="KW-1185">Reference proteome</keyword>